<gene>
    <name evidence="2" type="primary">Tmem221</name>
    <name evidence="2" type="ORF">OREMEL_R13329</name>
</gene>
<organism evidence="2 3">
    <name type="scientific">Oreotrochilus melanogaster</name>
    <dbReference type="NCBI Taxonomy" id="689266"/>
    <lineage>
        <taxon>Eukaryota</taxon>
        <taxon>Metazoa</taxon>
        <taxon>Chordata</taxon>
        <taxon>Craniata</taxon>
        <taxon>Vertebrata</taxon>
        <taxon>Euteleostomi</taxon>
        <taxon>Archelosauria</taxon>
        <taxon>Archosauria</taxon>
        <taxon>Dinosauria</taxon>
        <taxon>Saurischia</taxon>
        <taxon>Theropoda</taxon>
        <taxon>Coelurosauria</taxon>
        <taxon>Aves</taxon>
        <taxon>Neognathae</taxon>
        <taxon>Neoaves</taxon>
        <taxon>Strisores</taxon>
        <taxon>Apodiformes</taxon>
        <taxon>Trochilidae</taxon>
        <taxon>Oreotrochilus</taxon>
    </lineage>
</organism>
<dbReference type="EMBL" id="VZUB01035516">
    <property type="protein sequence ID" value="NXU79487.1"/>
    <property type="molecule type" value="Genomic_DNA"/>
</dbReference>
<evidence type="ECO:0000256" key="1">
    <source>
        <dbReference type="SAM" id="MobiDB-lite"/>
    </source>
</evidence>
<feature type="non-terminal residue" evidence="2">
    <location>
        <position position="174"/>
    </location>
</feature>
<feature type="region of interest" description="Disordered" evidence="1">
    <location>
        <begin position="105"/>
        <end position="132"/>
    </location>
</feature>
<dbReference type="PANTHER" id="PTHR36132">
    <property type="entry name" value="TRANSMEMBRANE PROTEIN 221"/>
    <property type="match status" value="1"/>
</dbReference>
<dbReference type="PANTHER" id="PTHR36132:SF1">
    <property type="entry name" value="TRANSMEMBRANE PROTEIN 221"/>
    <property type="match status" value="1"/>
</dbReference>
<accession>A0A7L3NKL7</accession>
<keyword evidence="3" id="KW-1185">Reference proteome</keyword>
<dbReference type="Pfam" id="PF15038">
    <property type="entry name" value="Jiraiya"/>
    <property type="match status" value="1"/>
</dbReference>
<reference evidence="2 3" key="1">
    <citation type="submission" date="2019-09" db="EMBL/GenBank/DDBJ databases">
        <title>Bird 10,000 Genomes (B10K) Project - Family phase.</title>
        <authorList>
            <person name="Zhang G."/>
        </authorList>
    </citation>
    <scope>NUCLEOTIDE SEQUENCE [LARGE SCALE GENOMIC DNA]</scope>
    <source>
        <strain evidence="2">OUT-0002</strain>
    </source>
</reference>
<evidence type="ECO:0000313" key="2">
    <source>
        <dbReference type="EMBL" id="NXU79487.1"/>
    </source>
</evidence>
<feature type="non-terminal residue" evidence="2">
    <location>
        <position position="1"/>
    </location>
</feature>
<dbReference type="Proteomes" id="UP000579904">
    <property type="component" value="Unassembled WGS sequence"/>
</dbReference>
<dbReference type="InterPro" id="IPR053101">
    <property type="entry name" value="TM221"/>
</dbReference>
<proteinExistence type="predicted"/>
<dbReference type="OrthoDB" id="8873919at2759"/>
<feature type="compositionally biased region" description="Low complexity" evidence="1">
    <location>
        <begin position="105"/>
        <end position="120"/>
    </location>
</feature>
<dbReference type="InterPro" id="IPR029201">
    <property type="entry name" value="Jiraiya"/>
</dbReference>
<name>A0A7L3NKL7_9AVES</name>
<feature type="region of interest" description="Disordered" evidence="1">
    <location>
        <begin position="59"/>
        <end position="79"/>
    </location>
</feature>
<feature type="compositionally biased region" description="Polar residues" evidence="1">
    <location>
        <begin position="59"/>
        <end position="78"/>
    </location>
</feature>
<dbReference type="AlphaFoldDB" id="A0A7L3NKL7"/>
<comment type="caution">
    <text evidence="2">The sequence shown here is derived from an EMBL/GenBank/DDBJ whole genome shotgun (WGS) entry which is preliminary data.</text>
</comment>
<sequence length="174" mass="18246">LPALAISMLLLFEQEGGIASACILSSGVLVLLITVTHALIRASQVSHHIPTEISHTLYENNSAQPPESSTSDLTNKNLTAAAAASPAEFHQEFSFPLFPGGKSQLGSPASSHLTSSASPGIPSEQGSSKLSRTHRTLALESGLLQAQPWNGIRQEMRNVLARKPGASGKDSTLV</sequence>
<protein>
    <submittedName>
        <fullName evidence="2">TM221 protein</fullName>
    </submittedName>
</protein>
<evidence type="ECO:0000313" key="3">
    <source>
        <dbReference type="Proteomes" id="UP000579904"/>
    </source>
</evidence>